<proteinExistence type="inferred from homology"/>
<dbReference type="OrthoDB" id="9804785at2"/>
<protein>
    <submittedName>
        <fullName evidence="6">Putative general secretion pathway protein E</fullName>
    </submittedName>
</protein>
<dbReference type="InterPro" id="IPR003593">
    <property type="entry name" value="AAA+_ATPase"/>
</dbReference>
<dbReference type="Gene3D" id="3.30.450.90">
    <property type="match status" value="1"/>
</dbReference>
<dbReference type="Pfam" id="PF00437">
    <property type="entry name" value="T2SSE"/>
    <property type="match status" value="1"/>
</dbReference>
<dbReference type="PANTHER" id="PTHR30258:SF2">
    <property type="entry name" value="COMG OPERON PROTEIN 1"/>
    <property type="match status" value="1"/>
</dbReference>
<feature type="region of interest" description="Disordered" evidence="4">
    <location>
        <begin position="1"/>
        <end position="46"/>
    </location>
</feature>
<dbReference type="GO" id="GO:0005886">
    <property type="term" value="C:plasma membrane"/>
    <property type="evidence" value="ECO:0007669"/>
    <property type="project" value="TreeGrafter"/>
</dbReference>
<dbReference type="STRING" id="349215.A11S_1846"/>
<keyword evidence="3" id="KW-0067">ATP-binding</keyword>
<feature type="compositionally biased region" description="Basic and acidic residues" evidence="4">
    <location>
        <begin position="21"/>
        <end position="36"/>
    </location>
</feature>
<reference evidence="6 7" key="1">
    <citation type="journal article" date="2013" name="ISME J.">
        <title>By their genes ye shall know them: genomic signatures of predatory bacteria.</title>
        <authorList>
            <person name="Pasternak Z."/>
            <person name="Pietrokovski S."/>
            <person name="Rotem O."/>
            <person name="Gophna U."/>
            <person name="Lurie-Weinberger M.N."/>
            <person name="Jurkevitch E."/>
        </authorList>
    </citation>
    <scope>NUCLEOTIDE SEQUENCE [LARGE SCALE GENOMIC DNA]</scope>
    <source>
        <strain evidence="6">EPB</strain>
    </source>
</reference>
<gene>
    <name evidence="6" type="ORF">A11S_1846</name>
</gene>
<accession>M4VHG3</accession>
<evidence type="ECO:0000313" key="7">
    <source>
        <dbReference type="Proteomes" id="UP000011932"/>
    </source>
</evidence>
<sequence>MSDQDYPDDQNPIDAVPSYEGEERRGPGERVDRRQAEQGAPGGMERRMWADRRRMRANEGRERYLDMVQKERAILMDQGVSRTTEQLLEMAGATVAGGAEAEEEGLRDRASGDQLRSILPVQSWLPLSIHLIGLQDGVMRIAPLHELNDRQIKALLSTANRSGLVVDRIEIEVWDRAELLETLRAVHDLSADRTEKTLAQWLSDTDNGLLLNQFQRDMLAEALQMRASDIHILQDNNPDTPNWIRYRIDGDMIPMHLLPSDAMARLTTLIKRDAGLNFGDRTTPKDGRFAFMWQGRNIDIRVAAGPQAQDGEKITLRLLDRASLKGFDELFRRHTDVADYLSQLLSPDIKGGGGLILLSGPTGSGKTTTLYACVQQIDRRRRHVLTIEDPIEYELRYATQWQVRPGMPGGEFADLIRAAMRHDPDYIVIGEMRDGDTVETALRAAESGHTVISTIHADTALQTFERLRSLMPHERERSSTFTLAQQVKAIMNQRLVKTLCQGCAHKTRAVEAMSEEEIYMLGISPDAIVRTHNSSGCDLCNRTGIMGRTLLLDAVMIPMGPAQRNQIYEALMSNVNAVLHVGGVIVHTRREGLVDLVLSGLVDPKLALSNLEN</sequence>
<evidence type="ECO:0000259" key="5">
    <source>
        <dbReference type="PROSITE" id="PS00662"/>
    </source>
</evidence>
<evidence type="ECO:0000256" key="3">
    <source>
        <dbReference type="ARBA" id="ARBA00022840"/>
    </source>
</evidence>
<organism evidence="6 7">
    <name type="scientific">Micavibrio aeruginosavorus EPB</name>
    <dbReference type="NCBI Taxonomy" id="349215"/>
    <lineage>
        <taxon>Bacteria</taxon>
        <taxon>Pseudomonadati</taxon>
        <taxon>Bdellovibrionota</taxon>
        <taxon>Bdellovibrionia</taxon>
        <taxon>Bdellovibrionales</taxon>
        <taxon>Pseudobdellovibrionaceae</taxon>
        <taxon>Micavibrio</taxon>
    </lineage>
</organism>
<comment type="similarity">
    <text evidence="1">Belongs to the GSP E family.</text>
</comment>
<dbReference type="GO" id="GO:0005524">
    <property type="term" value="F:ATP binding"/>
    <property type="evidence" value="ECO:0007669"/>
    <property type="project" value="UniProtKB-KW"/>
</dbReference>
<keyword evidence="2" id="KW-0547">Nucleotide-binding</keyword>
<evidence type="ECO:0000256" key="2">
    <source>
        <dbReference type="ARBA" id="ARBA00022741"/>
    </source>
</evidence>
<dbReference type="RefSeq" id="WP_015468175.1">
    <property type="nucleotide sequence ID" value="NC_020812.1"/>
</dbReference>
<dbReference type="Proteomes" id="UP000011932">
    <property type="component" value="Chromosome"/>
</dbReference>
<evidence type="ECO:0000256" key="1">
    <source>
        <dbReference type="ARBA" id="ARBA00006611"/>
    </source>
</evidence>
<dbReference type="HOGENOM" id="CLU_445367_0_0_5"/>
<dbReference type="AlphaFoldDB" id="M4VHG3"/>
<dbReference type="SMART" id="SM00382">
    <property type="entry name" value="AAA"/>
    <property type="match status" value="1"/>
</dbReference>
<dbReference type="PANTHER" id="PTHR30258">
    <property type="entry name" value="TYPE II SECRETION SYSTEM PROTEIN GSPE-RELATED"/>
    <property type="match status" value="1"/>
</dbReference>
<feature type="domain" description="Bacterial type II secretion system protein E" evidence="5">
    <location>
        <begin position="420"/>
        <end position="434"/>
    </location>
</feature>
<dbReference type="KEGG" id="man:A11S_1846"/>
<dbReference type="PROSITE" id="PS00662">
    <property type="entry name" value="T2SP_E"/>
    <property type="match status" value="1"/>
</dbReference>
<dbReference type="InterPro" id="IPR027417">
    <property type="entry name" value="P-loop_NTPase"/>
</dbReference>
<dbReference type="SUPFAM" id="SSF52540">
    <property type="entry name" value="P-loop containing nucleoside triphosphate hydrolases"/>
    <property type="match status" value="1"/>
</dbReference>
<dbReference type="GO" id="GO:0016887">
    <property type="term" value="F:ATP hydrolysis activity"/>
    <property type="evidence" value="ECO:0007669"/>
    <property type="project" value="TreeGrafter"/>
</dbReference>
<evidence type="ECO:0000256" key="4">
    <source>
        <dbReference type="SAM" id="MobiDB-lite"/>
    </source>
</evidence>
<dbReference type="InterPro" id="IPR001482">
    <property type="entry name" value="T2SS/T4SS_dom"/>
</dbReference>
<dbReference type="EMBL" id="CP003538">
    <property type="protein sequence ID" value="AGH98648.1"/>
    <property type="molecule type" value="Genomic_DNA"/>
</dbReference>
<name>M4VHG3_9BACT</name>
<evidence type="ECO:0000313" key="6">
    <source>
        <dbReference type="EMBL" id="AGH98648.1"/>
    </source>
</evidence>
<dbReference type="Gene3D" id="3.40.50.300">
    <property type="entry name" value="P-loop containing nucleotide triphosphate hydrolases"/>
    <property type="match status" value="1"/>
</dbReference>